<protein>
    <submittedName>
        <fullName evidence="2">Amphi-Trp domain-containing protein</fullName>
    </submittedName>
</protein>
<dbReference type="KEGG" id="ncon:LC1Nh_0742"/>
<name>A0A5Q0UG84_9ARCH</name>
<accession>A0A5Q0UG84</accession>
<organism evidence="2 3">
    <name type="scientific">Candidatus Nanohalobium constans</name>
    <dbReference type="NCBI Taxonomy" id="2565781"/>
    <lineage>
        <taxon>Archaea</taxon>
        <taxon>Candidatus Nanohalarchaeota</taxon>
        <taxon>Candidatus Nanohalobia</taxon>
        <taxon>Candidatus Nanohalobiales</taxon>
        <taxon>Candidatus Nanohalobiaceae</taxon>
        <taxon>Candidatus Nanohalobium</taxon>
    </lineage>
</organism>
<sequence>MSKEVDLDFQFSNDELANFLENFADKIREGEVGLSFKGKEEVQITPTLQNQLKLDFKQQEDKKTLELNIKLSEEIETTSQGRQKIEVEIV</sequence>
<reference evidence="3" key="1">
    <citation type="submission" date="2019-05" db="EMBL/GenBank/DDBJ databases">
        <title>Candidatus Nanohalobium constans, a novel model system to study the DPANN nano-sized archaea: genomic and physiological characterization of a nanoarchaeon co-cultured with its chitinotrophic host.</title>
        <authorList>
            <person name="La Cono V."/>
            <person name="Arcadi E."/>
            <person name="Crisafi F."/>
            <person name="Denaro R."/>
            <person name="La Spada G."/>
            <person name="Messina E."/>
            <person name="Smedile F."/>
            <person name="Toshchakov S.V."/>
            <person name="Shevchenko M.A."/>
            <person name="Golyshin P.N."/>
            <person name="Golyshina O.V."/>
            <person name="Ferrer M."/>
            <person name="Rohde M."/>
            <person name="Mushegian A."/>
            <person name="Sorokin D.Y."/>
            <person name="Giuliano L."/>
            <person name="Yakimov M.M."/>
        </authorList>
    </citation>
    <scope>NUCLEOTIDE SEQUENCE [LARGE SCALE GENOMIC DNA]</scope>
    <source>
        <strain evidence="3">LC1Nh</strain>
    </source>
</reference>
<dbReference type="InterPro" id="IPR027598">
    <property type="entry name" value="Amphi-Trp_dom"/>
</dbReference>
<dbReference type="RefSeq" id="WP_217907010.1">
    <property type="nucleotide sequence ID" value="NZ_CP040089.1"/>
</dbReference>
<evidence type="ECO:0000313" key="2">
    <source>
        <dbReference type="EMBL" id="QGA80628.1"/>
    </source>
</evidence>
<dbReference type="GeneID" id="42365130"/>
<evidence type="ECO:0000259" key="1">
    <source>
        <dbReference type="Pfam" id="PF20068"/>
    </source>
</evidence>
<feature type="domain" description="Amphi-Trp" evidence="1">
    <location>
        <begin position="10"/>
        <end position="85"/>
    </location>
</feature>
<dbReference type="EMBL" id="CP040089">
    <property type="protein sequence ID" value="QGA80628.1"/>
    <property type="molecule type" value="Genomic_DNA"/>
</dbReference>
<dbReference type="AlphaFoldDB" id="A0A5Q0UG84"/>
<proteinExistence type="predicted"/>
<dbReference type="Proteomes" id="UP000377803">
    <property type="component" value="Chromosome"/>
</dbReference>
<dbReference type="Pfam" id="PF20068">
    <property type="entry name" value="Amphi-Trp"/>
    <property type="match status" value="1"/>
</dbReference>
<dbReference type="NCBIfam" id="TIGR04354">
    <property type="entry name" value="amphi-Trp"/>
    <property type="match status" value="1"/>
</dbReference>
<evidence type="ECO:0000313" key="3">
    <source>
        <dbReference type="Proteomes" id="UP000377803"/>
    </source>
</evidence>
<gene>
    <name evidence="2" type="ORF">LC1Nh_0742</name>
</gene>
<keyword evidence="3" id="KW-1185">Reference proteome</keyword>